<organism evidence="3 4">
    <name type="scientific">Paramarasmius palmivorus</name>
    <dbReference type="NCBI Taxonomy" id="297713"/>
    <lineage>
        <taxon>Eukaryota</taxon>
        <taxon>Fungi</taxon>
        <taxon>Dikarya</taxon>
        <taxon>Basidiomycota</taxon>
        <taxon>Agaricomycotina</taxon>
        <taxon>Agaricomycetes</taxon>
        <taxon>Agaricomycetidae</taxon>
        <taxon>Agaricales</taxon>
        <taxon>Marasmiineae</taxon>
        <taxon>Marasmiaceae</taxon>
        <taxon>Paramarasmius</taxon>
    </lineage>
</organism>
<feature type="region of interest" description="Disordered" evidence="1">
    <location>
        <begin position="21"/>
        <end position="43"/>
    </location>
</feature>
<gene>
    <name evidence="3" type="ORF">VNI00_006915</name>
</gene>
<evidence type="ECO:0000256" key="1">
    <source>
        <dbReference type="SAM" id="MobiDB-lite"/>
    </source>
</evidence>
<protein>
    <recommendedName>
        <fullName evidence="2">F-box domain-containing protein</fullName>
    </recommendedName>
</protein>
<comment type="caution">
    <text evidence="3">The sequence shown here is derived from an EMBL/GenBank/DDBJ whole genome shotgun (WGS) entry which is preliminary data.</text>
</comment>
<feature type="compositionally biased region" description="Polar residues" evidence="1">
    <location>
        <begin position="21"/>
        <end position="42"/>
    </location>
</feature>
<name>A0AAW0D8B7_9AGAR</name>
<proteinExistence type="predicted"/>
<evidence type="ECO:0000313" key="3">
    <source>
        <dbReference type="EMBL" id="KAK7047248.1"/>
    </source>
</evidence>
<keyword evidence="4" id="KW-1185">Reference proteome</keyword>
<feature type="domain" description="F-box" evidence="2">
    <location>
        <begin position="56"/>
        <end position="99"/>
    </location>
</feature>
<reference evidence="3 4" key="1">
    <citation type="submission" date="2024-01" db="EMBL/GenBank/DDBJ databases">
        <title>A draft genome for a cacao thread blight-causing isolate of Paramarasmius palmivorus.</title>
        <authorList>
            <person name="Baruah I.K."/>
            <person name="Bukari Y."/>
            <person name="Amoako-Attah I."/>
            <person name="Meinhardt L.W."/>
            <person name="Bailey B.A."/>
            <person name="Cohen S.P."/>
        </authorList>
    </citation>
    <scope>NUCLEOTIDE SEQUENCE [LARGE SCALE GENOMIC DNA]</scope>
    <source>
        <strain evidence="3 4">GH-12</strain>
    </source>
</reference>
<dbReference type="Pfam" id="PF12937">
    <property type="entry name" value="F-box-like"/>
    <property type="match status" value="1"/>
</dbReference>
<sequence>MTNATEDEGVATFRSLLKANSHSTTPSLDNPTPAVISSPSHSQAEDQKSRLQVAYPAELVCAIFKNLQHSSKDLLVASWVCRMWRSVALGDPSLWAAPNLKSPGLTRLFLTRANTSPLNLVLWEEDAHHKVDRTFVESLSSTLSSHLKQTASLDLALVPETIHLLDQVAQGVTPPLLRKLRFSCAHRKNEESHGSCRVRHLDFPSVFFGGLSPGLTKLEVRLPLVSAHWPSAIRPLVKTLKYLAIKHCLQSDNIQSAFRLPLARFLPLLEEAQQLEELLLHGVVPTRGAEPPPTQVSLRQLLKMDLSNASSVECADLIQQLVMPNLISFKADCFQTALDWCDDGTGERISGLLFLLGRVPRQLTDEPDVPSTHLEITFNRKPWLGLWYREMSLRAKGPRSIHPTVSLTVGWIENAEQVGLADLATFLKGVLSYFDWSSLSHLTMKTNGRYASLNDLVDIAQRFSRITDLVVAGSCVPVFLRLMGPGTREEPFPLLERLALDDIDAVSPNCKNQLLLMLYHRACTTGRLQSVTFGPKCIRYCDDSEWLDDLQAHLECGVSIKKGDHATI</sequence>
<dbReference type="InterPro" id="IPR036047">
    <property type="entry name" value="F-box-like_dom_sf"/>
</dbReference>
<dbReference type="Proteomes" id="UP001383192">
    <property type="component" value="Unassembled WGS sequence"/>
</dbReference>
<dbReference type="EMBL" id="JAYKXP010000021">
    <property type="protein sequence ID" value="KAK7047248.1"/>
    <property type="molecule type" value="Genomic_DNA"/>
</dbReference>
<dbReference type="InterPro" id="IPR001810">
    <property type="entry name" value="F-box_dom"/>
</dbReference>
<dbReference type="AlphaFoldDB" id="A0AAW0D8B7"/>
<evidence type="ECO:0000259" key="2">
    <source>
        <dbReference type="Pfam" id="PF12937"/>
    </source>
</evidence>
<dbReference type="SUPFAM" id="SSF81383">
    <property type="entry name" value="F-box domain"/>
    <property type="match status" value="1"/>
</dbReference>
<dbReference type="Gene3D" id="1.20.1280.50">
    <property type="match status" value="1"/>
</dbReference>
<accession>A0AAW0D8B7</accession>
<evidence type="ECO:0000313" key="4">
    <source>
        <dbReference type="Proteomes" id="UP001383192"/>
    </source>
</evidence>